<proteinExistence type="predicted"/>
<dbReference type="EMBL" id="FUKI01000169">
    <property type="protein sequence ID" value="SJM96340.1"/>
    <property type="molecule type" value="Genomic_DNA"/>
</dbReference>
<keyword evidence="2" id="KW-1185">Reference proteome</keyword>
<gene>
    <name evidence="1" type="ORF">CRENPOLYSF1_890010</name>
</gene>
<name>A0A1R4HKB2_9GAMM</name>
<evidence type="ECO:0000313" key="1">
    <source>
        <dbReference type="EMBL" id="SJM96340.1"/>
    </source>
</evidence>
<accession>A0A1R4HKB2</accession>
<dbReference type="PROSITE" id="PS51257">
    <property type="entry name" value="PROKAR_LIPOPROTEIN"/>
    <property type="match status" value="1"/>
</dbReference>
<reference evidence="2" key="1">
    <citation type="submission" date="2017-02" db="EMBL/GenBank/DDBJ databases">
        <authorList>
            <person name="Daims H."/>
        </authorList>
    </citation>
    <scope>NUCLEOTIDE SEQUENCE [LARGE SCALE GENOMIC DNA]</scope>
</reference>
<sequence length="194" mass="21437">MKKSTKTLAIMTIVAITMTGCSTQHVKPDVAEPVSEDKAALELSKKQPDSTVMKAGKTLNLVRVLDGAVCKNDQQGALGEFLLYADPLDIDRIKQQKGEKIFHSFEQKIERFSAQVFESVINTTSMSEDPFALGEYEANQKLAKQVASSFKSAVADEIDKFQQETSLTIDITAFPAAFTFYRTGCDINKMNIPE</sequence>
<protein>
    <recommendedName>
        <fullName evidence="3">Lipoprotein</fullName>
    </recommendedName>
</protein>
<dbReference type="AlphaFoldDB" id="A0A1R4HKB2"/>
<evidence type="ECO:0000313" key="2">
    <source>
        <dbReference type="Proteomes" id="UP000195667"/>
    </source>
</evidence>
<evidence type="ECO:0008006" key="3">
    <source>
        <dbReference type="Google" id="ProtNLM"/>
    </source>
</evidence>
<dbReference type="RefSeq" id="WP_245808047.1">
    <property type="nucleotide sequence ID" value="NZ_FUKI01000169.1"/>
</dbReference>
<dbReference type="Proteomes" id="UP000195667">
    <property type="component" value="Unassembled WGS sequence"/>
</dbReference>
<organism evidence="1 2">
    <name type="scientific">Crenothrix polyspora</name>
    <dbReference type="NCBI Taxonomy" id="360316"/>
    <lineage>
        <taxon>Bacteria</taxon>
        <taxon>Pseudomonadati</taxon>
        <taxon>Pseudomonadota</taxon>
        <taxon>Gammaproteobacteria</taxon>
        <taxon>Methylococcales</taxon>
        <taxon>Crenotrichaceae</taxon>
        <taxon>Crenothrix</taxon>
    </lineage>
</organism>